<dbReference type="Proteomes" id="UP000054359">
    <property type="component" value="Unassembled WGS sequence"/>
</dbReference>
<proteinExistence type="predicted"/>
<protein>
    <submittedName>
        <fullName evidence="1">Uncharacterized protein</fullName>
    </submittedName>
</protein>
<reference evidence="1 2" key="1">
    <citation type="submission" date="2013-11" db="EMBL/GenBank/DDBJ databases">
        <title>Genome sequencing of Stegodyphus mimosarum.</title>
        <authorList>
            <person name="Bechsgaard J."/>
        </authorList>
    </citation>
    <scope>NUCLEOTIDE SEQUENCE [LARGE SCALE GENOMIC DNA]</scope>
</reference>
<sequence>MLQIKPVRKCILEARTLLEIVALQTEIYTTYGPRYIKNYEPIF</sequence>
<keyword evidence="2" id="KW-1185">Reference proteome</keyword>
<accession>A0A087THN5</accession>
<organism evidence="1 2">
    <name type="scientific">Stegodyphus mimosarum</name>
    <name type="common">African social velvet spider</name>
    <dbReference type="NCBI Taxonomy" id="407821"/>
    <lineage>
        <taxon>Eukaryota</taxon>
        <taxon>Metazoa</taxon>
        <taxon>Ecdysozoa</taxon>
        <taxon>Arthropoda</taxon>
        <taxon>Chelicerata</taxon>
        <taxon>Arachnida</taxon>
        <taxon>Araneae</taxon>
        <taxon>Araneomorphae</taxon>
        <taxon>Entelegynae</taxon>
        <taxon>Eresoidea</taxon>
        <taxon>Eresidae</taxon>
        <taxon>Stegodyphus</taxon>
    </lineage>
</organism>
<evidence type="ECO:0000313" key="1">
    <source>
        <dbReference type="EMBL" id="KFM64624.1"/>
    </source>
</evidence>
<feature type="non-terminal residue" evidence="1">
    <location>
        <position position="43"/>
    </location>
</feature>
<dbReference type="EMBL" id="KK115270">
    <property type="protein sequence ID" value="KFM64624.1"/>
    <property type="molecule type" value="Genomic_DNA"/>
</dbReference>
<gene>
    <name evidence="1" type="ORF">X975_17407</name>
</gene>
<dbReference type="AlphaFoldDB" id="A0A087THN5"/>
<evidence type="ECO:0000313" key="2">
    <source>
        <dbReference type="Proteomes" id="UP000054359"/>
    </source>
</evidence>
<name>A0A087THN5_STEMI</name>